<evidence type="ECO:0000313" key="2">
    <source>
        <dbReference type="Proteomes" id="UP000276133"/>
    </source>
</evidence>
<comment type="caution">
    <text evidence="1">The sequence shown here is derived from an EMBL/GenBank/DDBJ whole genome shotgun (WGS) entry which is preliminary data.</text>
</comment>
<organism evidence="1 2">
    <name type="scientific">Brachionus plicatilis</name>
    <name type="common">Marine rotifer</name>
    <name type="synonym">Brachionus muelleri</name>
    <dbReference type="NCBI Taxonomy" id="10195"/>
    <lineage>
        <taxon>Eukaryota</taxon>
        <taxon>Metazoa</taxon>
        <taxon>Spiralia</taxon>
        <taxon>Gnathifera</taxon>
        <taxon>Rotifera</taxon>
        <taxon>Eurotatoria</taxon>
        <taxon>Monogononta</taxon>
        <taxon>Pseudotrocha</taxon>
        <taxon>Ploima</taxon>
        <taxon>Brachionidae</taxon>
        <taxon>Brachionus</taxon>
    </lineage>
</organism>
<gene>
    <name evidence="1" type="ORF">BpHYR1_007310</name>
</gene>
<dbReference type="Proteomes" id="UP000276133">
    <property type="component" value="Unassembled WGS sequence"/>
</dbReference>
<proteinExistence type="predicted"/>
<keyword evidence="2" id="KW-1185">Reference proteome</keyword>
<name>A0A3M7RB95_BRAPC</name>
<sequence>MISAGVGSILVSLPNCHLELTKFTIKIKLLELAKSPRFVVKRRKKNLKIKKSTKIFIQEKFLITVSTETGVFGGGY</sequence>
<evidence type="ECO:0000313" key="1">
    <source>
        <dbReference type="EMBL" id="RNA20816.1"/>
    </source>
</evidence>
<dbReference type="AlphaFoldDB" id="A0A3M7RB95"/>
<protein>
    <submittedName>
        <fullName evidence="1">Uncharacterized protein</fullName>
    </submittedName>
</protein>
<reference evidence="1 2" key="1">
    <citation type="journal article" date="2018" name="Sci. Rep.">
        <title>Genomic signatures of local adaptation to the degree of environmental predictability in rotifers.</title>
        <authorList>
            <person name="Franch-Gras L."/>
            <person name="Hahn C."/>
            <person name="Garcia-Roger E.M."/>
            <person name="Carmona M.J."/>
            <person name="Serra M."/>
            <person name="Gomez A."/>
        </authorList>
    </citation>
    <scope>NUCLEOTIDE SEQUENCE [LARGE SCALE GENOMIC DNA]</scope>
    <source>
        <strain evidence="1">HYR1</strain>
    </source>
</reference>
<dbReference type="EMBL" id="REGN01003776">
    <property type="protein sequence ID" value="RNA20816.1"/>
    <property type="molecule type" value="Genomic_DNA"/>
</dbReference>
<accession>A0A3M7RB95</accession>